<dbReference type="EMBL" id="JAACJK010000112">
    <property type="protein sequence ID" value="KAF5331870.1"/>
    <property type="molecule type" value="Genomic_DNA"/>
</dbReference>
<keyword evidence="3" id="KW-1185">Reference proteome</keyword>
<dbReference type="AlphaFoldDB" id="A0A8H5FCD8"/>
<evidence type="ECO:0000313" key="2">
    <source>
        <dbReference type="EMBL" id="KAF5331870.1"/>
    </source>
</evidence>
<feature type="region of interest" description="Disordered" evidence="1">
    <location>
        <begin position="109"/>
        <end position="184"/>
    </location>
</feature>
<feature type="compositionally biased region" description="Low complexity" evidence="1">
    <location>
        <begin position="136"/>
        <end position="149"/>
    </location>
</feature>
<organism evidence="2 3">
    <name type="scientific">Ephemerocybe angulata</name>
    <dbReference type="NCBI Taxonomy" id="980116"/>
    <lineage>
        <taxon>Eukaryota</taxon>
        <taxon>Fungi</taxon>
        <taxon>Dikarya</taxon>
        <taxon>Basidiomycota</taxon>
        <taxon>Agaricomycotina</taxon>
        <taxon>Agaricomycetes</taxon>
        <taxon>Agaricomycetidae</taxon>
        <taxon>Agaricales</taxon>
        <taxon>Agaricineae</taxon>
        <taxon>Psathyrellaceae</taxon>
        <taxon>Ephemerocybe</taxon>
    </lineage>
</organism>
<accession>A0A8H5FCD8</accession>
<evidence type="ECO:0000256" key="1">
    <source>
        <dbReference type="SAM" id="MobiDB-lite"/>
    </source>
</evidence>
<reference evidence="2 3" key="1">
    <citation type="journal article" date="2020" name="ISME J.">
        <title>Uncovering the hidden diversity of litter-decomposition mechanisms in mushroom-forming fungi.</title>
        <authorList>
            <person name="Floudas D."/>
            <person name="Bentzer J."/>
            <person name="Ahren D."/>
            <person name="Johansson T."/>
            <person name="Persson P."/>
            <person name="Tunlid A."/>
        </authorList>
    </citation>
    <scope>NUCLEOTIDE SEQUENCE [LARGE SCALE GENOMIC DNA]</scope>
    <source>
        <strain evidence="2 3">CBS 175.51</strain>
    </source>
</reference>
<feature type="compositionally biased region" description="Polar residues" evidence="1">
    <location>
        <begin position="109"/>
        <end position="133"/>
    </location>
</feature>
<protein>
    <submittedName>
        <fullName evidence="2">Uncharacterized protein</fullName>
    </submittedName>
</protein>
<name>A0A8H5FCD8_9AGAR</name>
<comment type="caution">
    <text evidence="2">The sequence shown here is derived from an EMBL/GenBank/DDBJ whole genome shotgun (WGS) entry which is preliminary data.</text>
</comment>
<dbReference type="OrthoDB" id="5362978at2759"/>
<dbReference type="Proteomes" id="UP000541558">
    <property type="component" value="Unassembled WGS sequence"/>
</dbReference>
<sequence length="492" mass="53827">MHPPSPTGAQESPVAPTGVVHIIKDVRRMSLEDLRPGPRPGQLNVYTEYRSNGPSTGNCEGSPYFTADVHEAVHELSLFSRESGISPPRTPPPSAPATLAYDDLELRFPSNQSSPSMYLQPDNSPDTDSTSYSVVPGSQSAGQSPSAPQKLRERRKRRRLLTTTPRTAMSSLGGAIPSLGRRPYYNTSHPPPLSSFRISHKKGKAPIRPLPSDSIFIRPSMSSSGDNVLAAGYPANITELAALLGKRENAYPLWYLLLGFWFPEAEGYEIVNGWVPRAAGDELDTMFKSSTVRATLAVIWRGIAGDEDYDMRLAVGSPVVVLQVHEIPPNLHVSAPCIPSREPERLSTDNLTNAKNQNTLPMVIPPWNPSTAKALGQIQRLKENAKRSAEDLFAEAALYSELPTLCVLAVLGKTCWGGFVRSTDVTGSVAMQEWKEELGDWEWFGPGWEGDAAIDDIDEDIHGFGRKDVVSLEAFEMMGRCFSALKLNCESL</sequence>
<proteinExistence type="predicted"/>
<gene>
    <name evidence="2" type="ORF">D9611_008859</name>
</gene>
<evidence type="ECO:0000313" key="3">
    <source>
        <dbReference type="Proteomes" id="UP000541558"/>
    </source>
</evidence>